<proteinExistence type="predicted"/>
<comment type="caution">
    <text evidence="14">The sequence shown here is derived from an EMBL/GenBank/DDBJ whole genome shotgun (WGS) entry which is preliminary data.</text>
</comment>
<accession>A0AAN7J592</accession>
<keyword evidence="6 10" id="KW-0238">DNA-binding</keyword>
<dbReference type="AlphaFoldDB" id="A0AAN7J592"/>
<protein>
    <recommendedName>
        <fullName evidence="16">ZF-HD dimerization-type domain-containing protein</fullName>
    </recommendedName>
</protein>
<dbReference type="PROSITE" id="PS50071">
    <property type="entry name" value="HOMEOBOX_2"/>
    <property type="match status" value="1"/>
</dbReference>
<keyword evidence="8" id="KW-0804">Transcription</keyword>
<evidence type="ECO:0000313" key="15">
    <source>
        <dbReference type="Proteomes" id="UP001324115"/>
    </source>
</evidence>
<evidence type="ECO:0000256" key="6">
    <source>
        <dbReference type="ARBA" id="ARBA00023125"/>
    </source>
</evidence>
<keyword evidence="5" id="KW-0805">Transcription regulation</keyword>
<evidence type="ECO:0000256" key="10">
    <source>
        <dbReference type="PROSITE-ProRule" id="PRU00108"/>
    </source>
</evidence>
<dbReference type="Gene3D" id="1.10.10.60">
    <property type="entry name" value="Homeodomain-like"/>
    <property type="match status" value="1"/>
</dbReference>
<feature type="compositionally biased region" description="Basic and acidic residues" evidence="11">
    <location>
        <begin position="1"/>
        <end position="10"/>
    </location>
</feature>
<dbReference type="NCBIfam" id="TIGR01565">
    <property type="entry name" value="homeo_ZF_HD"/>
    <property type="match status" value="1"/>
</dbReference>
<dbReference type="PANTHER" id="PTHR31948">
    <property type="entry name" value="ZINC-FINGER HOMEODOMAIN PROTEIN 2"/>
    <property type="match status" value="1"/>
</dbReference>
<dbReference type="PANTHER" id="PTHR31948:SF60">
    <property type="entry name" value="ZINC-FINGER HOMEODOMAIN PROTEIN 5"/>
    <property type="match status" value="1"/>
</dbReference>
<keyword evidence="7 10" id="KW-0371">Homeobox</keyword>
<organism evidence="14 15">
    <name type="scientific">Quercus rubra</name>
    <name type="common">Northern red oak</name>
    <name type="synonym">Quercus borealis</name>
    <dbReference type="NCBI Taxonomy" id="3512"/>
    <lineage>
        <taxon>Eukaryota</taxon>
        <taxon>Viridiplantae</taxon>
        <taxon>Streptophyta</taxon>
        <taxon>Embryophyta</taxon>
        <taxon>Tracheophyta</taxon>
        <taxon>Spermatophyta</taxon>
        <taxon>Magnoliopsida</taxon>
        <taxon>eudicotyledons</taxon>
        <taxon>Gunneridae</taxon>
        <taxon>Pentapetalae</taxon>
        <taxon>rosids</taxon>
        <taxon>fabids</taxon>
        <taxon>Fagales</taxon>
        <taxon>Fagaceae</taxon>
        <taxon>Quercus</taxon>
    </lineage>
</organism>
<keyword evidence="3" id="KW-0863">Zinc-finger</keyword>
<evidence type="ECO:0000259" key="13">
    <source>
        <dbReference type="PROSITE" id="PS51523"/>
    </source>
</evidence>
<keyword evidence="2" id="KW-0479">Metal-binding</keyword>
<dbReference type="InterPro" id="IPR006455">
    <property type="entry name" value="Homeodomain_ZF_HD"/>
</dbReference>
<keyword evidence="4" id="KW-0862">Zinc</keyword>
<feature type="region of interest" description="Disordered" evidence="11">
    <location>
        <begin position="1"/>
        <end position="61"/>
    </location>
</feature>
<feature type="compositionally biased region" description="Polar residues" evidence="11">
    <location>
        <begin position="42"/>
        <end position="61"/>
    </location>
</feature>
<evidence type="ECO:0000256" key="9">
    <source>
        <dbReference type="ARBA" id="ARBA00023242"/>
    </source>
</evidence>
<evidence type="ECO:0008006" key="16">
    <source>
        <dbReference type="Google" id="ProtNLM"/>
    </source>
</evidence>
<dbReference type="Proteomes" id="UP001324115">
    <property type="component" value="Unassembled WGS sequence"/>
</dbReference>
<evidence type="ECO:0000256" key="8">
    <source>
        <dbReference type="ARBA" id="ARBA00023163"/>
    </source>
</evidence>
<evidence type="ECO:0000256" key="3">
    <source>
        <dbReference type="ARBA" id="ARBA00022771"/>
    </source>
</evidence>
<dbReference type="GO" id="GO:0005634">
    <property type="term" value="C:nucleus"/>
    <property type="evidence" value="ECO:0007669"/>
    <property type="project" value="UniProtKB-SubCell"/>
</dbReference>
<feature type="domain" description="Homeobox" evidence="12">
    <location>
        <begin position="233"/>
        <end position="297"/>
    </location>
</feature>
<dbReference type="Pfam" id="PF04770">
    <property type="entry name" value="ZF-HD_dimer"/>
    <property type="match status" value="1"/>
</dbReference>
<keyword evidence="15" id="KW-1185">Reference proteome</keyword>
<dbReference type="GO" id="GO:0008270">
    <property type="term" value="F:zinc ion binding"/>
    <property type="evidence" value="ECO:0007669"/>
    <property type="project" value="UniProtKB-KW"/>
</dbReference>
<sequence length="323" mass="35162">MEMKAQEKELGTPGSLSYGGHLIGGSLEVERRRDGFHGGSGTTSRNRTQPLAPQQHHPSQARVTVTVPDPVTSATIAPMLGRSNSNPQSAAAAVRYRECLRNHAASTGGNVFDGCGEFMPSGEEGSLEALKCAACDCHRNFHRKEVNGETQFSPGSRRSMVLSPLQIPPLSSPAGVLHHQKFSMGFHTNPTAPIVQPMNVAYGGGGGGTESSSEDLNAFHSNADATLHPPFTVSKKRFRTKFTPEQKDKMLEFAEKVGWRIQKQDEEEVVKLCAEIGVKRQVLKVWMHNNKNSMKKPNETERQTFEMGNAKPVAVEGGIEAEM</sequence>
<dbReference type="SUPFAM" id="SSF46689">
    <property type="entry name" value="Homeodomain-like"/>
    <property type="match status" value="1"/>
</dbReference>
<dbReference type="InterPro" id="IPR009057">
    <property type="entry name" value="Homeodomain-like_sf"/>
</dbReference>
<evidence type="ECO:0000256" key="11">
    <source>
        <dbReference type="SAM" id="MobiDB-lite"/>
    </source>
</evidence>
<feature type="domain" description="ZF-HD dimerization-type" evidence="13">
    <location>
        <begin position="96"/>
        <end position="145"/>
    </location>
</feature>
<dbReference type="FunFam" id="1.10.10.60:FF:000257">
    <property type="entry name" value="Zinc-finger homeodomain protein 2"/>
    <property type="match status" value="1"/>
</dbReference>
<dbReference type="PROSITE" id="PS51523">
    <property type="entry name" value="ZF_HD_DIMER"/>
    <property type="match status" value="1"/>
</dbReference>
<evidence type="ECO:0000256" key="2">
    <source>
        <dbReference type="ARBA" id="ARBA00022723"/>
    </source>
</evidence>
<gene>
    <name evidence="14" type="ORF">RGQ29_009715</name>
</gene>
<keyword evidence="9 10" id="KW-0539">Nucleus</keyword>
<dbReference type="GO" id="GO:0000976">
    <property type="term" value="F:transcription cis-regulatory region binding"/>
    <property type="evidence" value="ECO:0007669"/>
    <property type="project" value="TreeGrafter"/>
</dbReference>
<dbReference type="GO" id="GO:0003700">
    <property type="term" value="F:DNA-binding transcription factor activity"/>
    <property type="evidence" value="ECO:0007669"/>
    <property type="project" value="TreeGrafter"/>
</dbReference>
<name>A0AAN7J592_QUERU</name>
<dbReference type="EMBL" id="JAXUIC010000002">
    <property type="protein sequence ID" value="KAK4599784.1"/>
    <property type="molecule type" value="Genomic_DNA"/>
</dbReference>
<evidence type="ECO:0000256" key="1">
    <source>
        <dbReference type="ARBA" id="ARBA00004123"/>
    </source>
</evidence>
<comment type="subcellular location">
    <subcellularLocation>
        <location evidence="1 10">Nucleus</location>
    </subcellularLocation>
</comment>
<evidence type="ECO:0000256" key="4">
    <source>
        <dbReference type="ARBA" id="ARBA00022833"/>
    </source>
</evidence>
<evidence type="ECO:0000256" key="5">
    <source>
        <dbReference type="ARBA" id="ARBA00023015"/>
    </source>
</evidence>
<feature type="DNA-binding region" description="Homeobox" evidence="10">
    <location>
        <begin position="235"/>
        <end position="298"/>
    </location>
</feature>
<dbReference type="InterPro" id="IPR001356">
    <property type="entry name" value="HD"/>
</dbReference>
<dbReference type="NCBIfam" id="TIGR01566">
    <property type="entry name" value="ZF_HD_prot_N"/>
    <property type="match status" value="1"/>
</dbReference>
<dbReference type="GO" id="GO:0050793">
    <property type="term" value="P:regulation of developmental process"/>
    <property type="evidence" value="ECO:0007669"/>
    <property type="project" value="TreeGrafter"/>
</dbReference>
<reference evidence="14 15" key="1">
    <citation type="journal article" date="2023" name="G3 (Bethesda)">
        <title>A haplotype-resolved chromosome-scale genome for Quercus rubra L. provides insights into the genetics of adaptive traits for red oak species.</title>
        <authorList>
            <person name="Kapoor B."/>
            <person name="Jenkins J."/>
            <person name="Schmutz J."/>
            <person name="Zhebentyayeva T."/>
            <person name="Kuelheim C."/>
            <person name="Coggeshall M."/>
            <person name="Heim C."/>
            <person name="Lasky J.R."/>
            <person name="Leites L."/>
            <person name="Islam-Faridi N."/>
            <person name="Romero-Severson J."/>
            <person name="DeLeo V.L."/>
            <person name="Lucas S.M."/>
            <person name="Lazic D."/>
            <person name="Gailing O."/>
            <person name="Carlson J."/>
            <person name="Staton M."/>
        </authorList>
    </citation>
    <scope>NUCLEOTIDE SEQUENCE [LARGE SCALE GENOMIC DNA]</scope>
    <source>
        <strain evidence="14">Pseudo-F2</strain>
    </source>
</reference>
<dbReference type="InterPro" id="IPR006456">
    <property type="entry name" value="ZF_HD_homeobox_Cys/His_dimer"/>
</dbReference>
<evidence type="ECO:0000256" key="7">
    <source>
        <dbReference type="ARBA" id="ARBA00023155"/>
    </source>
</evidence>
<evidence type="ECO:0000259" key="12">
    <source>
        <dbReference type="PROSITE" id="PS50071"/>
    </source>
</evidence>
<evidence type="ECO:0000313" key="14">
    <source>
        <dbReference type="EMBL" id="KAK4599784.1"/>
    </source>
</evidence>